<dbReference type="RefSeq" id="WP_151862189.1">
    <property type="nucleotide sequence ID" value="NZ_WBZC01000065.1"/>
</dbReference>
<dbReference type="Pfam" id="PF00005">
    <property type="entry name" value="ABC_tran"/>
    <property type="match status" value="1"/>
</dbReference>
<keyword evidence="6" id="KW-1185">Reference proteome</keyword>
<dbReference type="InterPro" id="IPR027417">
    <property type="entry name" value="P-loop_NTPase"/>
</dbReference>
<dbReference type="SUPFAM" id="SSF52540">
    <property type="entry name" value="P-loop containing nucleoside triphosphate hydrolases"/>
    <property type="match status" value="1"/>
</dbReference>
<feature type="domain" description="ABC transporter" evidence="4">
    <location>
        <begin position="9"/>
        <end position="238"/>
    </location>
</feature>
<keyword evidence="1" id="KW-0813">Transport</keyword>
<dbReference type="PROSITE" id="PS50893">
    <property type="entry name" value="ABC_TRANSPORTER_2"/>
    <property type="match status" value="1"/>
</dbReference>
<dbReference type="InterPro" id="IPR017871">
    <property type="entry name" value="ABC_transporter-like_CS"/>
</dbReference>
<dbReference type="InterPro" id="IPR050166">
    <property type="entry name" value="ABC_transporter_ATP-bind"/>
</dbReference>
<dbReference type="OrthoDB" id="9801958at2"/>
<organism evidence="5 6">
    <name type="scientific">Alkaliphilus pronyensis</name>
    <dbReference type="NCBI Taxonomy" id="1482732"/>
    <lineage>
        <taxon>Bacteria</taxon>
        <taxon>Bacillati</taxon>
        <taxon>Bacillota</taxon>
        <taxon>Clostridia</taxon>
        <taxon>Peptostreptococcales</taxon>
        <taxon>Natronincolaceae</taxon>
        <taxon>Alkaliphilus</taxon>
    </lineage>
</organism>
<evidence type="ECO:0000313" key="6">
    <source>
        <dbReference type="Proteomes" id="UP000432715"/>
    </source>
</evidence>
<dbReference type="PROSITE" id="PS00211">
    <property type="entry name" value="ABC_TRANSPORTER_1"/>
    <property type="match status" value="1"/>
</dbReference>
<reference evidence="5 6" key="1">
    <citation type="submission" date="2019-10" db="EMBL/GenBank/DDBJ databases">
        <title>Alkaliphilus serpentinus sp. nov. and Alkaliphilus pronyensis sp. nov., two novel anaerobic alkaliphilic species isolated from the serpentinized-hosted hydrothermal field of the Prony Bay (New Caledonia).</title>
        <authorList>
            <person name="Postec A."/>
        </authorList>
    </citation>
    <scope>NUCLEOTIDE SEQUENCE [LARGE SCALE GENOMIC DNA]</scope>
    <source>
        <strain evidence="5 6">LacV</strain>
    </source>
</reference>
<comment type="caution">
    <text evidence="5">The sequence shown here is derived from an EMBL/GenBank/DDBJ whole genome shotgun (WGS) entry which is preliminary data.</text>
</comment>
<keyword evidence="2" id="KW-0547">Nucleotide-binding</keyword>
<protein>
    <submittedName>
        <fullName evidence="5">ABC transporter ATP-binding protein</fullName>
    </submittedName>
</protein>
<evidence type="ECO:0000259" key="4">
    <source>
        <dbReference type="PROSITE" id="PS50893"/>
    </source>
</evidence>
<dbReference type="SMART" id="SM00382">
    <property type="entry name" value="AAA"/>
    <property type="match status" value="1"/>
</dbReference>
<dbReference type="PANTHER" id="PTHR42788:SF21">
    <property type="entry name" value="ABC TRANSPORTER ATP-BINDING PROTEIN"/>
    <property type="match status" value="1"/>
</dbReference>
<dbReference type="PANTHER" id="PTHR42788">
    <property type="entry name" value="TAURINE IMPORT ATP-BINDING PROTEIN-RELATED"/>
    <property type="match status" value="1"/>
</dbReference>
<gene>
    <name evidence="5" type="ORF">F8154_13730</name>
</gene>
<sequence length="260" mass="29123">MGNEKIVNIKRISMTYHTLDGETEALRELSFDVEKGEIIAIVGPSGCGKSTILSIIAGLIEPSSGEVLIDGERVSLANKRVGYMFQADHLFQWRTILENVLIGLEIQNNVTEESIARIEKLLDTYGLGDFKGHYPNQLSGGMRQRVALIRTLAIEPNLLLLDEPFSALDYQSRLAVSDDISKIIRSEKKTAVMVTHDIAEAISMADRVVVLSNRPAIIKSIYNIKLSCGDGEKTPLKCREAPEFRHYFNKIWKELDVYVK</sequence>
<proteinExistence type="predicted"/>
<dbReference type="InterPro" id="IPR003593">
    <property type="entry name" value="AAA+_ATPase"/>
</dbReference>
<evidence type="ECO:0000256" key="2">
    <source>
        <dbReference type="ARBA" id="ARBA00022741"/>
    </source>
</evidence>
<dbReference type="GO" id="GO:0005524">
    <property type="term" value="F:ATP binding"/>
    <property type="evidence" value="ECO:0007669"/>
    <property type="project" value="UniProtKB-KW"/>
</dbReference>
<evidence type="ECO:0000256" key="3">
    <source>
        <dbReference type="ARBA" id="ARBA00022840"/>
    </source>
</evidence>
<dbReference type="GO" id="GO:0016887">
    <property type="term" value="F:ATP hydrolysis activity"/>
    <property type="evidence" value="ECO:0007669"/>
    <property type="project" value="InterPro"/>
</dbReference>
<dbReference type="Proteomes" id="UP000432715">
    <property type="component" value="Unassembled WGS sequence"/>
</dbReference>
<dbReference type="Gene3D" id="3.40.50.300">
    <property type="entry name" value="P-loop containing nucleotide triphosphate hydrolases"/>
    <property type="match status" value="1"/>
</dbReference>
<dbReference type="AlphaFoldDB" id="A0A6I0F4T5"/>
<evidence type="ECO:0000256" key="1">
    <source>
        <dbReference type="ARBA" id="ARBA00022448"/>
    </source>
</evidence>
<keyword evidence="3 5" id="KW-0067">ATP-binding</keyword>
<dbReference type="EMBL" id="WBZC01000065">
    <property type="protein sequence ID" value="KAB3530484.1"/>
    <property type="molecule type" value="Genomic_DNA"/>
</dbReference>
<dbReference type="InterPro" id="IPR003439">
    <property type="entry name" value="ABC_transporter-like_ATP-bd"/>
</dbReference>
<accession>A0A6I0F4T5</accession>
<name>A0A6I0F4T5_9FIRM</name>
<dbReference type="CDD" id="cd03293">
    <property type="entry name" value="ABC_NrtD_SsuB_transporters"/>
    <property type="match status" value="1"/>
</dbReference>
<evidence type="ECO:0000313" key="5">
    <source>
        <dbReference type="EMBL" id="KAB3530484.1"/>
    </source>
</evidence>